<organism evidence="2">
    <name type="scientific">Rhipicephalus zambeziensis</name>
    <dbReference type="NCBI Taxonomy" id="60191"/>
    <lineage>
        <taxon>Eukaryota</taxon>
        <taxon>Metazoa</taxon>
        <taxon>Ecdysozoa</taxon>
        <taxon>Arthropoda</taxon>
        <taxon>Chelicerata</taxon>
        <taxon>Arachnida</taxon>
        <taxon>Acari</taxon>
        <taxon>Parasitiformes</taxon>
        <taxon>Ixodida</taxon>
        <taxon>Ixodoidea</taxon>
        <taxon>Ixodidae</taxon>
        <taxon>Rhipicephalinae</taxon>
        <taxon>Rhipicephalus</taxon>
        <taxon>Rhipicephalus</taxon>
    </lineage>
</organism>
<proteinExistence type="predicted"/>
<reference evidence="2" key="1">
    <citation type="journal article" date="2017" name="Parasit. Vectors">
        <title>Sialotranscriptomics of Rhipicephalus zambeziensis reveals intricate expression profiles of secretory proteins and suggests tight temporal transcriptional regulation during blood-feeding.</title>
        <authorList>
            <person name="de Castro M.H."/>
            <person name="de Klerk D."/>
            <person name="Pienaar R."/>
            <person name="Rees D.J.G."/>
            <person name="Mans B.J."/>
        </authorList>
    </citation>
    <scope>NUCLEOTIDE SEQUENCE</scope>
    <source>
        <tissue evidence="2">Salivary glands</tissue>
    </source>
</reference>
<evidence type="ECO:0000313" key="2">
    <source>
        <dbReference type="EMBL" id="MAA11165.1"/>
    </source>
</evidence>
<dbReference type="AlphaFoldDB" id="A0A224Y344"/>
<name>A0A224Y344_9ACAR</name>
<evidence type="ECO:0000256" key="1">
    <source>
        <dbReference type="SAM" id="SignalP"/>
    </source>
</evidence>
<feature type="signal peptide" evidence="1">
    <location>
        <begin position="1"/>
        <end position="19"/>
    </location>
</feature>
<protein>
    <submittedName>
        <fullName evidence="2">18.3 kDa family</fullName>
    </submittedName>
</protein>
<feature type="chain" id="PRO_5013211443" evidence="1">
    <location>
        <begin position="20"/>
        <end position="198"/>
    </location>
</feature>
<accession>A0A224Y344</accession>
<dbReference type="EMBL" id="GFPF01000019">
    <property type="protein sequence ID" value="MAA11165.1"/>
    <property type="molecule type" value="Transcribed_RNA"/>
</dbReference>
<sequence>MKFIKYALLTAIILTGNDCSANYAYPQWHDCRVVLGTSSPKPECFYRCTYGGSRLQQGMYLDGTECVSKQTGRIGECMRGVCVLRQEDDSSFNSTKYNERCSSHYQRKGYAPMCQYKCKRHGKVKQVLYKPGTLCIRLDDEGKAIGNAGICLQGRCVPYDELESKYVHIRAKVFPRLLRKCKEKDHYEKYAWELLLLL</sequence>
<keyword evidence="1" id="KW-0732">Signal</keyword>